<dbReference type="EMBL" id="CAADIZ010000011">
    <property type="protein sequence ID" value="VFS22158.1"/>
    <property type="molecule type" value="Genomic_DNA"/>
</dbReference>
<evidence type="ECO:0000313" key="8">
    <source>
        <dbReference type="EMBL" id="VFS22158.1"/>
    </source>
</evidence>
<evidence type="ECO:0000313" key="2">
    <source>
        <dbReference type="EMBL" id="VFR27469.1"/>
    </source>
</evidence>
<protein>
    <recommendedName>
        <fullName evidence="9">Integrating conjugative element protein</fullName>
    </recommendedName>
</protein>
<evidence type="ECO:0000256" key="1">
    <source>
        <dbReference type="SAM" id="MobiDB-lite"/>
    </source>
</evidence>
<evidence type="ECO:0000313" key="5">
    <source>
        <dbReference type="EMBL" id="VFR69742.1"/>
    </source>
</evidence>
<reference evidence="7" key="1">
    <citation type="submission" date="2019-03" db="EMBL/GenBank/DDBJ databases">
        <authorList>
            <person name="Danneels B."/>
        </authorList>
    </citation>
    <scope>NUCLEOTIDE SEQUENCE</scope>
</reference>
<feature type="region of interest" description="Disordered" evidence="1">
    <location>
        <begin position="427"/>
        <end position="461"/>
    </location>
</feature>
<dbReference type="EMBL" id="CAADIK010000023">
    <property type="protein sequence ID" value="VFR69742.1"/>
    <property type="molecule type" value="Genomic_DNA"/>
</dbReference>
<evidence type="ECO:0000313" key="3">
    <source>
        <dbReference type="EMBL" id="VFR39767.1"/>
    </source>
</evidence>
<organism evidence="7">
    <name type="scientific">plant metagenome</name>
    <dbReference type="NCBI Taxonomy" id="1297885"/>
    <lineage>
        <taxon>unclassified sequences</taxon>
        <taxon>metagenomes</taxon>
        <taxon>organismal metagenomes</taxon>
    </lineage>
</organism>
<proteinExistence type="predicted"/>
<dbReference type="EMBL" id="CAADIG010000005">
    <property type="protein sequence ID" value="VFR39767.1"/>
    <property type="molecule type" value="Genomic_DNA"/>
</dbReference>
<dbReference type="EMBL" id="CAADID010000021">
    <property type="protein sequence ID" value="VFR71170.1"/>
    <property type="molecule type" value="Genomic_DNA"/>
</dbReference>
<dbReference type="NCBIfam" id="TIGR03755">
    <property type="entry name" value="conj_TIGR03755"/>
    <property type="match status" value="1"/>
</dbReference>
<accession>A0A484VI05</accession>
<evidence type="ECO:0000313" key="4">
    <source>
        <dbReference type="EMBL" id="VFR55188.1"/>
    </source>
</evidence>
<dbReference type="EMBL" id="CAADIP010000070">
    <property type="protein sequence ID" value="VFR98721.1"/>
    <property type="molecule type" value="Genomic_DNA"/>
</dbReference>
<dbReference type="InterPro" id="IPR021204">
    <property type="entry name" value="Integr_conj_element_PFL4711"/>
</dbReference>
<dbReference type="AlphaFoldDB" id="A0A484VI05"/>
<name>A0A484VI05_9ZZZZ</name>
<gene>
    <name evidence="2" type="ORF">AMP9_4493</name>
    <name evidence="3" type="ORF">ANT2_4315</name>
    <name evidence="6" type="ORF">ANT3_4319</name>
    <name evidence="4" type="ORF">BRI6_4613</name>
    <name evidence="5" type="ORF">BRI9_4616</name>
    <name evidence="7" type="ORF">IVO3_4612</name>
    <name evidence="8" type="ORF">RAN7_4544</name>
</gene>
<dbReference type="EMBL" id="CAADHY010000023">
    <property type="protein sequence ID" value="VFR27469.1"/>
    <property type="molecule type" value="Genomic_DNA"/>
</dbReference>
<dbReference type="EMBL" id="CAADII010000042">
    <property type="protein sequence ID" value="VFR55188.1"/>
    <property type="molecule type" value="Genomic_DNA"/>
</dbReference>
<evidence type="ECO:0000313" key="7">
    <source>
        <dbReference type="EMBL" id="VFR98721.1"/>
    </source>
</evidence>
<sequence>MERIDLKYSMRPRWRIAALAGALGLASGLAGAQNGYQASGTVIGDEVMYSIGGGNAVSMSGAAGMRSIGVGVGWNSNLVCGDMSISTTIQNQLNGLTNGFQNIMSSVIQSATSAVASLPALIIQRADPGLYNLLTNGVLQARLDFDRSKLTCRAMAERMADAAGGQLGWNQIAEGMALRQAVASTDAVSAIEQAENSRGNDGVPWVGGSNAGGAGQPAIRVVGDVTRAGYNLVNGRGVTDTASIDAASCASLSCQTWPSPQAAVEWATRVLGEQEQRTCEACTKTQTVPGVGLTPLIQEEFDTKLQVLQELISGARNTTFENLREAGSASLPITRGVIEALRDEPDQNILAQRLASEVALASVLEKALLLQRTLLTGRKEPNVAANQLAVAAVDQESDTLNREILNLKTELELRRELANNSPMSIIQRHGTRAAGSRGIYEGDPVPDRLDRLQRPNAGGTP</sequence>
<evidence type="ECO:0000313" key="6">
    <source>
        <dbReference type="EMBL" id="VFR71170.1"/>
    </source>
</evidence>
<evidence type="ECO:0008006" key="9">
    <source>
        <dbReference type="Google" id="ProtNLM"/>
    </source>
</evidence>